<dbReference type="EMBL" id="JADCKL010000012">
    <property type="protein sequence ID" value="MBE5064044.1"/>
    <property type="molecule type" value="Genomic_DNA"/>
</dbReference>
<organism evidence="2 3">
    <name type="scientific">Claveliimonas monacensis</name>
    <dbReference type="NCBI Taxonomy" id="2779351"/>
    <lineage>
        <taxon>Bacteria</taxon>
        <taxon>Bacillati</taxon>
        <taxon>Bacillota</taxon>
        <taxon>Clostridia</taxon>
        <taxon>Lachnospirales</taxon>
        <taxon>Lachnospiraceae</taxon>
        <taxon>Claveliimonas</taxon>
    </lineage>
</organism>
<name>A0ABR9RM39_9FIRM</name>
<gene>
    <name evidence="2" type="ORF">INF30_12350</name>
</gene>
<sequence length="50" mass="5727">MSKEEKRNQEVQQPEEEKDVKSQYCNSDHCQYDCTTSTSNKCNAVVTGLL</sequence>
<dbReference type="RefSeq" id="WP_226395447.1">
    <property type="nucleotide sequence ID" value="NZ_JADCKL010000012.1"/>
</dbReference>
<evidence type="ECO:0000313" key="3">
    <source>
        <dbReference type="Proteomes" id="UP000758652"/>
    </source>
</evidence>
<evidence type="ECO:0000313" key="2">
    <source>
        <dbReference type="EMBL" id="MBE5064044.1"/>
    </source>
</evidence>
<evidence type="ECO:0000256" key="1">
    <source>
        <dbReference type="SAM" id="MobiDB-lite"/>
    </source>
</evidence>
<protein>
    <submittedName>
        <fullName evidence="2">Uncharacterized protein</fullName>
    </submittedName>
</protein>
<comment type="caution">
    <text evidence="2">The sequence shown here is derived from an EMBL/GenBank/DDBJ whole genome shotgun (WGS) entry which is preliminary data.</text>
</comment>
<dbReference type="Proteomes" id="UP000758652">
    <property type="component" value="Unassembled WGS sequence"/>
</dbReference>
<accession>A0ABR9RM39</accession>
<proteinExistence type="predicted"/>
<feature type="region of interest" description="Disordered" evidence="1">
    <location>
        <begin position="1"/>
        <end position="22"/>
    </location>
</feature>
<keyword evidence="3" id="KW-1185">Reference proteome</keyword>
<reference evidence="2 3" key="1">
    <citation type="submission" date="2020-10" db="EMBL/GenBank/DDBJ databases">
        <title>ChiBAC.</title>
        <authorList>
            <person name="Zenner C."/>
            <person name="Hitch T.C.A."/>
            <person name="Clavel T."/>
        </authorList>
    </citation>
    <scope>NUCLEOTIDE SEQUENCE [LARGE SCALE GENOMIC DNA]</scope>
    <source>
        <strain evidence="2 3">DSM 108991</strain>
    </source>
</reference>